<evidence type="ECO:0000313" key="2">
    <source>
        <dbReference type="EMBL" id="PEM57928.1"/>
    </source>
</evidence>
<evidence type="ECO:0000313" key="3">
    <source>
        <dbReference type="Proteomes" id="UP000220621"/>
    </source>
</evidence>
<dbReference type="PROSITE" id="PS51186">
    <property type="entry name" value="GNAT"/>
    <property type="match status" value="1"/>
</dbReference>
<dbReference type="PANTHER" id="PTHR13947:SF37">
    <property type="entry name" value="LD18367P"/>
    <property type="match status" value="1"/>
</dbReference>
<dbReference type="Pfam" id="PF00583">
    <property type="entry name" value="Acetyltransf_1"/>
    <property type="match status" value="1"/>
</dbReference>
<protein>
    <submittedName>
        <fullName evidence="2">N-acetyltransferase</fullName>
    </submittedName>
</protein>
<evidence type="ECO:0000256" key="1">
    <source>
        <dbReference type="ARBA" id="ARBA00022679"/>
    </source>
</evidence>
<dbReference type="RefSeq" id="WP_064474553.1">
    <property type="nucleotide sequence ID" value="NZ_CP015257.1"/>
</dbReference>
<reference evidence="2 3" key="1">
    <citation type="submission" date="2017-09" db="EMBL/GenBank/DDBJ databases">
        <title>Large-scale bioinformatics analysis of Bacillus genomes uncovers conserved roles of natural products in bacterial physiology.</title>
        <authorList>
            <consortium name="Agbiome Team Llc"/>
            <person name="Bleich R.M."/>
            <person name="Grubbs K.J."/>
            <person name="Santa Maria K.C."/>
            <person name="Allen S.E."/>
            <person name="Farag S."/>
            <person name="Shank E.A."/>
            <person name="Bowers A."/>
        </authorList>
    </citation>
    <scope>NUCLEOTIDE SEQUENCE [LARGE SCALE GENOMIC DNA]</scope>
    <source>
        <strain evidence="2 3">AFS010764</strain>
    </source>
</reference>
<dbReference type="SUPFAM" id="SSF55729">
    <property type="entry name" value="Acyl-CoA N-acyltransferases (Nat)"/>
    <property type="match status" value="1"/>
</dbReference>
<dbReference type="AlphaFoldDB" id="A0A1A9PVL0"/>
<dbReference type="InterPro" id="IPR016181">
    <property type="entry name" value="Acyl_CoA_acyltransferase"/>
</dbReference>
<comment type="caution">
    <text evidence="2">The sequence shown here is derived from an EMBL/GenBank/DDBJ whole genome shotgun (WGS) entry which is preliminary data.</text>
</comment>
<keyword evidence="1 2" id="KW-0808">Transferase</keyword>
<dbReference type="Gene3D" id="3.40.630.30">
    <property type="match status" value="1"/>
</dbReference>
<dbReference type="Proteomes" id="UP000220621">
    <property type="component" value="Unassembled WGS sequence"/>
</dbReference>
<dbReference type="EMBL" id="NUDL01000018">
    <property type="protein sequence ID" value="PEM57928.1"/>
    <property type="molecule type" value="Genomic_DNA"/>
</dbReference>
<dbReference type="InterPro" id="IPR050769">
    <property type="entry name" value="NAT_camello-type"/>
</dbReference>
<dbReference type="PANTHER" id="PTHR13947">
    <property type="entry name" value="GNAT FAMILY N-ACETYLTRANSFERASE"/>
    <property type="match status" value="1"/>
</dbReference>
<dbReference type="CDD" id="cd04301">
    <property type="entry name" value="NAT_SF"/>
    <property type="match status" value="1"/>
</dbReference>
<proteinExistence type="predicted"/>
<dbReference type="GO" id="GO:0008080">
    <property type="term" value="F:N-acetyltransferase activity"/>
    <property type="evidence" value="ECO:0007669"/>
    <property type="project" value="InterPro"/>
</dbReference>
<accession>A0A1A9PVL0</accession>
<dbReference type="InterPro" id="IPR000182">
    <property type="entry name" value="GNAT_dom"/>
</dbReference>
<name>A0A1A9PVL0_9BACI</name>
<sequence>MNEKIRIIPYESTFQDEVVDLIVHIQQKEYNVPITKEEQPDLLEIETFYQRDYGNFWIATYDDKVVGTVALLDIENRQVALRKMFVKKEFRGKGWGTSHKLLQTAISWAENKKLKDIYLGTTVKFLAAHRFYEKNNFQSVSIDELPKSFPVLQVDKKFYRYIV</sequence>
<gene>
    <name evidence="2" type="ORF">CN611_06955</name>
</gene>
<organism evidence="2 3">
    <name type="scientific">Bacillus wiedmannii</name>
    <dbReference type="NCBI Taxonomy" id="1890302"/>
    <lineage>
        <taxon>Bacteria</taxon>
        <taxon>Bacillati</taxon>
        <taxon>Bacillota</taxon>
        <taxon>Bacilli</taxon>
        <taxon>Bacillales</taxon>
        <taxon>Bacillaceae</taxon>
        <taxon>Bacillus</taxon>
        <taxon>Bacillus cereus group</taxon>
    </lineage>
</organism>